<protein>
    <submittedName>
        <fullName evidence="1">Uncharacterized protein</fullName>
    </submittedName>
</protein>
<evidence type="ECO:0000313" key="1">
    <source>
        <dbReference type="EMBL" id="KAI3879866.1"/>
    </source>
</evidence>
<gene>
    <name evidence="1" type="ORF">MKW98_018105</name>
</gene>
<evidence type="ECO:0000313" key="2">
    <source>
        <dbReference type="Proteomes" id="UP001202328"/>
    </source>
</evidence>
<keyword evidence="2" id="KW-1185">Reference proteome</keyword>
<accession>A0AAD4XBU9</accession>
<reference evidence="1" key="1">
    <citation type="submission" date="2022-04" db="EMBL/GenBank/DDBJ databases">
        <title>A functionally conserved STORR gene fusion in Papaver species that diverged 16.8 million years ago.</title>
        <authorList>
            <person name="Catania T."/>
        </authorList>
    </citation>
    <scope>NUCLEOTIDE SEQUENCE</scope>
    <source>
        <strain evidence="1">S-188037</strain>
    </source>
</reference>
<name>A0AAD4XBU9_9MAGN</name>
<proteinExistence type="predicted"/>
<dbReference type="AlphaFoldDB" id="A0AAD4XBU9"/>
<sequence>MMHLLLSEDPLELTVPRNALASCATTVSTKHLLVVPANTCGMVPAVPANAC</sequence>
<organism evidence="1 2">
    <name type="scientific">Papaver atlanticum</name>
    <dbReference type="NCBI Taxonomy" id="357466"/>
    <lineage>
        <taxon>Eukaryota</taxon>
        <taxon>Viridiplantae</taxon>
        <taxon>Streptophyta</taxon>
        <taxon>Embryophyta</taxon>
        <taxon>Tracheophyta</taxon>
        <taxon>Spermatophyta</taxon>
        <taxon>Magnoliopsida</taxon>
        <taxon>Ranunculales</taxon>
        <taxon>Papaveraceae</taxon>
        <taxon>Papaveroideae</taxon>
        <taxon>Papaver</taxon>
    </lineage>
</organism>
<comment type="caution">
    <text evidence="1">The sequence shown here is derived from an EMBL/GenBank/DDBJ whole genome shotgun (WGS) entry which is preliminary data.</text>
</comment>
<feature type="non-terminal residue" evidence="1">
    <location>
        <position position="51"/>
    </location>
</feature>
<dbReference type="EMBL" id="JAJJMB010012240">
    <property type="protein sequence ID" value="KAI3879866.1"/>
    <property type="molecule type" value="Genomic_DNA"/>
</dbReference>
<dbReference type="Proteomes" id="UP001202328">
    <property type="component" value="Unassembled WGS sequence"/>
</dbReference>